<dbReference type="Proteomes" id="UP001215712">
    <property type="component" value="Unassembled WGS sequence"/>
</dbReference>
<comment type="caution">
    <text evidence="5">The sequence shown here is derived from an EMBL/GenBank/DDBJ whole genome shotgun (WGS) entry which is preliminary data.</text>
</comment>
<evidence type="ECO:0000259" key="4">
    <source>
        <dbReference type="Pfam" id="PF25000"/>
    </source>
</evidence>
<dbReference type="PRINTS" id="PR00381">
    <property type="entry name" value="KINESINLIGHT"/>
</dbReference>
<dbReference type="InterPro" id="IPR027417">
    <property type="entry name" value="P-loop_NTPase"/>
</dbReference>
<dbReference type="EMBL" id="JAQJAN010000002">
    <property type="protein sequence ID" value="KAJ5738113.1"/>
    <property type="molecule type" value="Genomic_DNA"/>
</dbReference>
<proteinExistence type="predicted"/>
<dbReference type="InterPro" id="IPR019734">
    <property type="entry name" value="TPR_rpt"/>
</dbReference>
<evidence type="ECO:0000256" key="1">
    <source>
        <dbReference type="PROSITE-ProRule" id="PRU00339"/>
    </source>
</evidence>
<feature type="domain" description="NB-ARC" evidence="2">
    <location>
        <begin position="335"/>
        <end position="505"/>
    </location>
</feature>
<dbReference type="PROSITE" id="PS50005">
    <property type="entry name" value="TPR"/>
    <property type="match status" value="7"/>
</dbReference>
<dbReference type="InterPro" id="IPR011990">
    <property type="entry name" value="TPR-like_helical_dom_sf"/>
</dbReference>
<reference evidence="5" key="2">
    <citation type="submission" date="2023-01" db="EMBL/GenBank/DDBJ databases">
        <authorList>
            <person name="Petersen C."/>
        </authorList>
    </citation>
    <scope>NUCLEOTIDE SEQUENCE</scope>
    <source>
        <strain evidence="5">IBT 17514</strain>
    </source>
</reference>
<evidence type="ECO:0000313" key="5">
    <source>
        <dbReference type="EMBL" id="KAJ5738113.1"/>
    </source>
</evidence>
<dbReference type="InterPro" id="IPR056681">
    <property type="entry name" value="DUF7779"/>
</dbReference>
<organism evidence="5 6">
    <name type="scientific">Penicillium malachiteum</name>
    <dbReference type="NCBI Taxonomy" id="1324776"/>
    <lineage>
        <taxon>Eukaryota</taxon>
        <taxon>Fungi</taxon>
        <taxon>Dikarya</taxon>
        <taxon>Ascomycota</taxon>
        <taxon>Pezizomycotina</taxon>
        <taxon>Eurotiomycetes</taxon>
        <taxon>Eurotiomycetidae</taxon>
        <taxon>Eurotiales</taxon>
        <taxon>Aspergillaceae</taxon>
        <taxon>Penicillium</taxon>
    </lineage>
</organism>
<name>A0AAD6HUK6_9EURO</name>
<sequence length="1081" mass="121601">MTRSASLSHNDYTAGWICALPVETAAAKLMLDEIHPPFTSLARGSKHIYSGKHRETQYCHCQFTERRLWEYVSYNCCYAIAVQLSLDPFWFNGDVVVSKPTHTFGGVIQFDLGKLSSCGQFKRTGMLDRPPKVLLTAIATLQAHHLIEDTRVVEFITSIQAKTAPHKAKIFARPTQEDCLFQADYDHIASNACEKCDRAKLFPRAPRGHQEPVIHYGLIGSANQVVKDGRRRDELARDFGVLCVEMEAAGLMHDFPCLVVRGICDYADSHKNKEWQGYAAAAAAAYTKELFLVIPADDINNAPTAQDTLAASVQSFDIPLDLTAMPVIENFLGREDELDKLWQYLQPTSFQSRKVAILHSLGGMGKTQLAIRFARDHKHDFSAIFWLDGKDRSTLLHSLSCILPRLPGQPRNMEVVNEEKVEQRAKHVLRWLALEENSRWLIILDNVDQYSPANSLIGDAYDVREFLPAADHGSILITSRLQDLTELGKSFPVHRLNSKDAIQLLLHSTHSHPSAKNSIREIENNPDTITLMNHLDGLPLAIAIAGAFMRETGTNITKYLQYYQESWSELQFQSNPGREYQQGNILQTWMISYHEIQKRDPDAAKLLLLLAHFDSQDIWYELLQSARRSTRVPVWLDRITASELAFKAKVRILIKLSLLQAKGQEGSYLMHPVVQNWCRHVARADRNANLLNELALISVGYTVPSLRDGSYWELQQRLIPHANYICQWNWSGENTAVLKALNSLGLLYSDQGKLQEAEEMFRRALAGREKALGPHHTSTLHTVNNLGNLYSYQGKLLEAEEMFRRALEGREKVLGLDHTSTLGTVNNLGNLYSYQGKLQEAEEMYQRALAGREKALGPDHMSTLGTVNNLGNLYSYQGKLEEAEEMYQRALAGRKKALGPDHISTLRTVNNLGAFYLNQGKLQEAEEMYQRALAGREKTLGPHHTSTLNTVNNLGNLYSYQGKLQEAEEMYQRALAGREKALGSDHISTLGTINNLGNLFSSQGKLQEAEGMYQRALVGREKALGPDHASTLDTIKNLGNLFSDQGKLQKAEGMYQRALKAAGDEIFQHPNILGECRLQKD</sequence>
<feature type="repeat" description="TPR" evidence="1">
    <location>
        <begin position="864"/>
        <end position="897"/>
    </location>
</feature>
<dbReference type="InterPro" id="IPR035994">
    <property type="entry name" value="Nucleoside_phosphorylase_sf"/>
</dbReference>
<dbReference type="InterPro" id="IPR053137">
    <property type="entry name" value="NLR-like"/>
</dbReference>
<dbReference type="Gene3D" id="1.25.40.10">
    <property type="entry name" value="Tetratricopeptide repeat domain"/>
    <property type="match status" value="2"/>
</dbReference>
<dbReference type="Pfam" id="PF00931">
    <property type="entry name" value="NB-ARC"/>
    <property type="match status" value="1"/>
</dbReference>
<dbReference type="PANTHER" id="PTHR46082">
    <property type="entry name" value="ATP/GTP-BINDING PROTEIN-RELATED"/>
    <property type="match status" value="1"/>
</dbReference>
<reference evidence="5" key="1">
    <citation type="journal article" date="2023" name="IMA Fungus">
        <title>Comparative genomic study of the Penicillium genus elucidates a diverse pangenome and 15 lateral gene transfer events.</title>
        <authorList>
            <person name="Petersen C."/>
            <person name="Sorensen T."/>
            <person name="Nielsen M.R."/>
            <person name="Sondergaard T.E."/>
            <person name="Sorensen J.L."/>
            <person name="Fitzpatrick D.A."/>
            <person name="Frisvad J.C."/>
            <person name="Nielsen K.L."/>
        </authorList>
    </citation>
    <scope>NUCLEOTIDE SEQUENCE</scope>
    <source>
        <strain evidence="5">IBT 17514</strain>
    </source>
</reference>
<accession>A0AAD6HUK6</accession>
<feature type="repeat" description="TPR" evidence="1">
    <location>
        <begin position="780"/>
        <end position="813"/>
    </location>
</feature>
<feature type="repeat" description="TPR" evidence="1">
    <location>
        <begin position="906"/>
        <end position="939"/>
    </location>
</feature>
<feature type="repeat" description="TPR" evidence="1">
    <location>
        <begin position="738"/>
        <end position="771"/>
    </location>
</feature>
<evidence type="ECO:0000259" key="3">
    <source>
        <dbReference type="Pfam" id="PF01048"/>
    </source>
</evidence>
<dbReference type="AlphaFoldDB" id="A0AAD6HUK6"/>
<dbReference type="GO" id="GO:0043531">
    <property type="term" value="F:ADP binding"/>
    <property type="evidence" value="ECO:0007669"/>
    <property type="project" value="InterPro"/>
</dbReference>
<dbReference type="Pfam" id="PF25000">
    <property type="entry name" value="DUF7779"/>
    <property type="match status" value="1"/>
</dbReference>
<feature type="repeat" description="TPR" evidence="1">
    <location>
        <begin position="1032"/>
        <end position="1065"/>
    </location>
</feature>
<protein>
    <recommendedName>
        <fullName evidence="7">NB-ARC domain-containing protein</fullName>
    </recommendedName>
</protein>
<keyword evidence="6" id="KW-1185">Reference proteome</keyword>
<dbReference type="SUPFAM" id="SSF48452">
    <property type="entry name" value="TPR-like"/>
    <property type="match status" value="2"/>
</dbReference>
<dbReference type="Gene3D" id="3.40.50.1580">
    <property type="entry name" value="Nucleoside phosphorylase domain"/>
    <property type="match status" value="1"/>
</dbReference>
<feature type="repeat" description="TPR" evidence="1">
    <location>
        <begin position="948"/>
        <end position="981"/>
    </location>
</feature>
<feature type="domain" description="Nucleoside phosphorylase" evidence="3">
    <location>
        <begin position="184"/>
        <end position="279"/>
    </location>
</feature>
<dbReference type="SMART" id="SM00028">
    <property type="entry name" value="TPR"/>
    <property type="match status" value="8"/>
</dbReference>
<dbReference type="Gene3D" id="3.40.50.300">
    <property type="entry name" value="P-loop containing nucleotide triphosphate hydrolases"/>
    <property type="match status" value="1"/>
</dbReference>
<dbReference type="SUPFAM" id="SSF53167">
    <property type="entry name" value="Purine and uridine phosphorylases"/>
    <property type="match status" value="1"/>
</dbReference>
<feature type="domain" description="DUF7779" evidence="4">
    <location>
        <begin position="596"/>
        <end position="680"/>
    </location>
</feature>
<dbReference type="GO" id="GO:0003824">
    <property type="term" value="F:catalytic activity"/>
    <property type="evidence" value="ECO:0007669"/>
    <property type="project" value="InterPro"/>
</dbReference>
<dbReference type="Pfam" id="PF13424">
    <property type="entry name" value="TPR_12"/>
    <property type="match status" value="4"/>
</dbReference>
<keyword evidence="1" id="KW-0802">TPR repeat</keyword>
<dbReference type="InterPro" id="IPR000845">
    <property type="entry name" value="Nucleoside_phosphorylase_d"/>
</dbReference>
<dbReference type="Pfam" id="PF01048">
    <property type="entry name" value="PNP_UDP_1"/>
    <property type="match status" value="1"/>
</dbReference>
<dbReference type="SUPFAM" id="SSF52540">
    <property type="entry name" value="P-loop containing nucleoside triphosphate hydrolases"/>
    <property type="match status" value="1"/>
</dbReference>
<evidence type="ECO:0008006" key="7">
    <source>
        <dbReference type="Google" id="ProtNLM"/>
    </source>
</evidence>
<dbReference type="GO" id="GO:0009116">
    <property type="term" value="P:nucleoside metabolic process"/>
    <property type="evidence" value="ECO:0007669"/>
    <property type="project" value="InterPro"/>
</dbReference>
<dbReference type="PANTHER" id="PTHR46082:SF6">
    <property type="entry name" value="AAA+ ATPASE DOMAIN-CONTAINING PROTEIN-RELATED"/>
    <property type="match status" value="1"/>
</dbReference>
<dbReference type="InterPro" id="IPR002182">
    <property type="entry name" value="NB-ARC"/>
</dbReference>
<feature type="repeat" description="TPR" evidence="1">
    <location>
        <begin position="822"/>
        <end position="855"/>
    </location>
</feature>
<gene>
    <name evidence="5" type="ORF">N7493_001268</name>
</gene>
<evidence type="ECO:0000259" key="2">
    <source>
        <dbReference type="Pfam" id="PF00931"/>
    </source>
</evidence>
<evidence type="ECO:0000313" key="6">
    <source>
        <dbReference type="Proteomes" id="UP001215712"/>
    </source>
</evidence>